<feature type="compositionally biased region" description="Basic and acidic residues" evidence="2">
    <location>
        <begin position="66"/>
        <end position="78"/>
    </location>
</feature>
<keyword evidence="3" id="KW-1185">Reference proteome</keyword>
<feature type="compositionally biased region" description="Basic and acidic residues" evidence="2">
    <location>
        <begin position="26"/>
        <end position="44"/>
    </location>
</feature>
<feature type="compositionally biased region" description="Basic and acidic residues" evidence="2">
    <location>
        <begin position="1"/>
        <end position="10"/>
    </location>
</feature>
<feature type="compositionally biased region" description="Basic residues" evidence="2">
    <location>
        <begin position="79"/>
        <end position="98"/>
    </location>
</feature>
<organism evidence="3 4">
    <name type="scientific">Sitophilus oryzae</name>
    <name type="common">Rice weevil</name>
    <name type="synonym">Curculio oryzae</name>
    <dbReference type="NCBI Taxonomy" id="7048"/>
    <lineage>
        <taxon>Eukaryota</taxon>
        <taxon>Metazoa</taxon>
        <taxon>Ecdysozoa</taxon>
        <taxon>Arthropoda</taxon>
        <taxon>Hexapoda</taxon>
        <taxon>Insecta</taxon>
        <taxon>Pterygota</taxon>
        <taxon>Neoptera</taxon>
        <taxon>Endopterygota</taxon>
        <taxon>Coleoptera</taxon>
        <taxon>Polyphaga</taxon>
        <taxon>Cucujiformia</taxon>
        <taxon>Curculionidae</taxon>
        <taxon>Dryophthorinae</taxon>
        <taxon>Sitophilus</taxon>
    </lineage>
</organism>
<evidence type="ECO:0000313" key="3">
    <source>
        <dbReference type="Proteomes" id="UP000504635"/>
    </source>
</evidence>
<dbReference type="OrthoDB" id="6772600at2759"/>
<evidence type="ECO:0000256" key="2">
    <source>
        <dbReference type="SAM" id="MobiDB-lite"/>
    </source>
</evidence>
<gene>
    <name evidence="4" type="primary">LOC115888204</name>
</gene>
<protein>
    <submittedName>
        <fullName evidence="4">Uncharacterized protein LOC115888204</fullName>
    </submittedName>
</protein>
<reference evidence="4" key="1">
    <citation type="submission" date="2025-08" db="UniProtKB">
        <authorList>
            <consortium name="RefSeq"/>
        </authorList>
    </citation>
    <scope>IDENTIFICATION</scope>
    <source>
        <tissue evidence="4">Gonads</tissue>
    </source>
</reference>
<keyword evidence="1" id="KW-0175">Coiled coil</keyword>
<evidence type="ECO:0000313" key="4">
    <source>
        <dbReference type="RefSeq" id="XP_030763698.1"/>
    </source>
</evidence>
<dbReference type="PANTHER" id="PTHR46601">
    <property type="entry name" value="ULP_PROTEASE DOMAIN-CONTAINING PROTEIN"/>
    <property type="match status" value="1"/>
</dbReference>
<proteinExistence type="predicted"/>
<dbReference type="RefSeq" id="XP_030763698.1">
    <property type="nucleotide sequence ID" value="XM_030907838.1"/>
</dbReference>
<feature type="coiled-coil region" evidence="1">
    <location>
        <begin position="133"/>
        <end position="167"/>
    </location>
</feature>
<feature type="region of interest" description="Disordered" evidence="2">
    <location>
        <begin position="56"/>
        <end position="116"/>
    </location>
</feature>
<name>A0A6J2YI51_SITOR</name>
<evidence type="ECO:0000256" key="1">
    <source>
        <dbReference type="SAM" id="Coils"/>
    </source>
</evidence>
<feature type="region of interest" description="Disordered" evidence="2">
    <location>
        <begin position="1"/>
        <end position="44"/>
    </location>
</feature>
<dbReference type="PANTHER" id="PTHR46601:SF2">
    <property type="entry name" value="UBIQUITIN-LIKE PROTEASE FAMILY PROFILE DOMAIN-CONTAINING PROTEIN"/>
    <property type="match status" value="1"/>
</dbReference>
<dbReference type="Proteomes" id="UP000504635">
    <property type="component" value="Unplaced"/>
</dbReference>
<sequence>MESDKTEIMKKKLKKTTKKNSAAYLRQREHANARNRKFLDKMTDEQREIKRAKDRAYYQKKKAEKKVKNIAEMTEREKRKQRKEWKKSSKKYRKKKKALTNIINNTPPHSDDDLGATSSIRKQVGRKIVRKDRAKAYRKIKKQKETIVQMKRKIESLKRKLKRKQAKLKPISLTPNSKVDALIKDIDVPPEVRKNLLFCEALTTQLQDKSDTLQKNSKEREVFQKCVSGKILRKYKLLHMAKTFLPKEKNNSLILESDTKVREIILKPEVRRKIIDFFERDDVSRMSPGKKDFVIKGGVKKQKRILLYTVKALTSKFITETGVNLSYATLLRAMPFWVVAPKFKDRETCLCIKHENFELKINKLKSLQLLNHGRIEKILEEYSCDVTSYDCMNGLCDKCKTQSLEPCNNIDSVTYFQWKTVREDKIVKGENKIFKITKKLAISSTVKDLKLAFVEEIPLMKKHIYGIYSYNKMKKELKENLTETEILVQIDFSENYTTKTLTSRSFATVSENLDHKAYAVWAHMKPILTLILENKNINTLHIYSDGPTSQYRNRTNINLWLQTLINDYKQIAKASWTFSEPGHGKGPMDGVGGYLKRTADSHVLMGKDIKTASDFADLFTDSAIQLKVISDDDITNIKNLVPKTLDSIPGIMNITKIIWQKGTEVIVQVYRHDRFLKELKLSMVSNNLNATSVQTKTACISSILSSELIEDPIDVDDLGDLLKVKKRYNIYKSIYDSSSSDEDDLLTISARQQTERDAYNNVQAGTSYGQENLHPNLILSGTFLLIKVPTQNKKLIYRYVATCQTGVDNDDGEILCIAEILTTKSNKEE</sequence>
<dbReference type="InParanoid" id="A0A6J2YI51"/>
<dbReference type="GeneID" id="115888204"/>
<accession>A0A6J2YI51</accession>
<dbReference type="AlphaFoldDB" id="A0A6J2YI51"/>
<dbReference type="KEGG" id="soy:115888204"/>